<dbReference type="GO" id="GO:0003723">
    <property type="term" value="F:RNA binding"/>
    <property type="evidence" value="ECO:0007669"/>
    <property type="project" value="InterPro"/>
</dbReference>
<evidence type="ECO:0000313" key="2">
    <source>
        <dbReference type="EMBL" id="KAK1385357.1"/>
    </source>
</evidence>
<comment type="caution">
    <text evidence="2">The sequence shown here is derived from an EMBL/GenBank/DDBJ whole genome shotgun (WGS) entry which is preliminary data.</text>
</comment>
<dbReference type="SUPFAM" id="SSF56808">
    <property type="entry name" value="Ribosomal protein L1"/>
    <property type="match status" value="1"/>
</dbReference>
<feature type="compositionally biased region" description="Acidic residues" evidence="1">
    <location>
        <begin position="303"/>
        <end position="315"/>
    </location>
</feature>
<name>A0AAD8IGB5_9APIA</name>
<dbReference type="AlphaFoldDB" id="A0AAD8IGB5"/>
<accession>A0AAD8IGB5</accession>
<gene>
    <name evidence="2" type="ORF">POM88_023092</name>
</gene>
<dbReference type="EMBL" id="JAUIZM010000005">
    <property type="protein sequence ID" value="KAK1385357.1"/>
    <property type="molecule type" value="Genomic_DNA"/>
</dbReference>
<evidence type="ECO:0000256" key="1">
    <source>
        <dbReference type="SAM" id="MobiDB-lite"/>
    </source>
</evidence>
<dbReference type="Gene3D" id="3.40.50.790">
    <property type="match status" value="1"/>
</dbReference>
<dbReference type="InterPro" id="IPR028364">
    <property type="entry name" value="Ribosomal_uL1/biogenesis"/>
</dbReference>
<sequence>MASPAQISPSSKTISKKQTLDLNTLNKAIKALLQWKKLQKPQSLNDPQTQLDDDFIYLLVTLKKVPRKDHRTSFKIPLVHPLEDSLLFKEVCLIIDDRPKSNPKFKTNVEVANEKIKNEDLPVSKVLKFSTLRSEYKSFEAKKKLYEEFDVFFVDKRVEKMIPGILGKVFYGSKKKVPVAVSLGKCSWKEEIERGSRSVMLKLSGGTCSLVKVGRGLMGRGEIFENVVKVIEEVVEVVPRKWAGVRSFHLKFTESLAMPIYQALGNGKLGVEGKKENVVVKEGRKGEGKVAEKVRSLKSVGIVDDDDEGGSDGDEREAKKFGSGEIVGKKRKDKDSMMSGNKRVKIGLQG</sequence>
<dbReference type="InterPro" id="IPR050257">
    <property type="entry name" value="eL8/uL1-like"/>
</dbReference>
<dbReference type="InterPro" id="IPR016095">
    <property type="entry name" value="Ribosomal_uL1_3-a/b-sand"/>
</dbReference>
<dbReference type="CDD" id="cd00403">
    <property type="entry name" value="Ribosomal_L1"/>
    <property type="match status" value="1"/>
</dbReference>
<organism evidence="2 3">
    <name type="scientific">Heracleum sosnowskyi</name>
    <dbReference type="NCBI Taxonomy" id="360622"/>
    <lineage>
        <taxon>Eukaryota</taxon>
        <taxon>Viridiplantae</taxon>
        <taxon>Streptophyta</taxon>
        <taxon>Embryophyta</taxon>
        <taxon>Tracheophyta</taxon>
        <taxon>Spermatophyta</taxon>
        <taxon>Magnoliopsida</taxon>
        <taxon>eudicotyledons</taxon>
        <taxon>Gunneridae</taxon>
        <taxon>Pentapetalae</taxon>
        <taxon>asterids</taxon>
        <taxon>campanulids</taxon>
        <taxon>Apiales</taxon>
        <taxon>Apiaceae</taxon>
        <taxon>Apioideae</taxon>
        <taxon>apioid superclade</taxon>
        <taxon>Tordylieae</taxon>
        <taxon>Tordyliinae</taxon>
        <taxon>Heracleum</taxon>
    </lineage>
</organism>
<dbReference type="Proteomes" id="UP001237642">
    <property type="component" value="Unassembled WGS sequence"/>
</dbReference>
<proteinExistence type="predicted"/>
<evidence type="ECO:0000313" key="3">
    <source>
        <dbReference type="Proteomes" id="UP001237642"/>
    </source>
</evidence>
<dbReference type="InterPro" id="IPR023674">
    <property type="entry name" value="Ribosomal_uL1-like"/>
</dbReference>
<protein>
    <submittedName>
        <fullName evidence="2">Ribosomal L1 domain-containing protein 1-like</fullName>
    </submittedName>
</protein>
<reference evidence="2" key="2">
    <citation type="submission" date="2023-05" db="EMBL/GenBank/DDBJ databases">
        <authorList>
            <person name="Schelkunov M.I."/>
        </authorList>
    </citation>
    <scope>NUCLEOTIDE SEQUENCE</scope>
    <source>
        <strain evidence="2">Hsosn_3</strain>
        <tissue evidence="2">Leaf</tissue>
    </source>
</reference>
<keyword evidence="3" id="KW-1185">Reference proteome</keyword>
<feature type="region of interest" description="Disordered" evidence="1">
    <location>
        <begin position="302"/>
        <end position="350"/>
    </location>
</feature>
<reference evidence="2" key="1">
    <citation type="submission" date="2023-02" db="EMBL/GenBank/DDBJ databases">
        <title>Genome of toxic invasive species Heracleum sosnowskyi carries increased number of genes despite the absence of recent whole-genome duplications.</title>
        <authorList>
            <person name="Schelkunov M."/>
            <person name="Shtratnikova V."/>
            <person name="Makarenko M."/>
            <person name="Klepikova A."/>
            <person name="Omelchenko D."/>
            <person name="Novikova G."/>
            <person name="Obukhova E."/>
            <person name="Bogdanov V."/>
            <person name="Penin A."/>
            <person name="Logacheva M."/>
        </authorList>
    </citation>
    <scope>NUCLEOTIDE SEQUENCE</scope>
    <source>
        <strain evidence="2">Hsosn_3</strain>
        <tissue evidence="2">Leaf</tissue>
    </source>
</reference>
<dbReference type="Pfam" id="PF00687">
    <property type="entry name" value="Ribosomal_L1"/>
    <property type="match status" value="1"/>
</dbReference>
<dbReference type="PANTHER" id="PTHR23105">
    <property type="entry name" value="RIBOSOMAL PROTEIN L7AE FAMILY MEMBER"/>
    <property type="match status" value="1"/>
</dbReference>